<dbReference type="EMBL" id="AGEI01000021">
    <property type="protein sequence ID" value="EHR33992.1"/>
    <property type="molecule type" value="Genomic_DNA"/>
</dbReference>
<dbReference type="InterPro" id="IPR035647">
    <property type="entry name" value="EFG_III/V"/>
</dbReference>
<dbReference type="RefSeq" id="WP_005398374.1">
    <property type="nucleotide sequence ID" value="NZ_JH601088.1"/>
</dbReference>
<dbReference type="InterPro" id="IPR015796">
    <property type="entry name" value="Impact_YigZ-like"/>
</dbReference>
<comment type="caution">
    <text evidence="4">The sequence shown here is derived from an EMBL/GenBank/DDBJ whole genome shotgun (WGS) entry which is preliminary data.</text>
</comment>
<dbReference type="GO" id="GO:0006446">
    <property type="term" value="P:regulation of translational initiation"/>
    <property type="evidence" value="ECO:0007669"/>
    <property type="project" value="TreeGrafter"/>
</dbReference>
<dbReference type="InterPro" id="IPR001498">
    <property type="entry name" value="Impact_N"/>
</dbReference>
<dbReference type="SUPFAM" id="SSF54211">
    <property type="entry name" value="Ribosomal protein S5 domain 2-like"/>
    <property type="match status" value="1"/>
</dbReference>
<dbReference type="Pfam" id="PF01205">
    <property type="entry name" value="Impact_N"/>
    <property type="match status" value="1"/>
</dbReference>
<accession>H3NNL7</accession>
<evidence type="ECO:0008006" key="6">
    <source>
        <dbReference type="Google" id="ProtNLM"/>
    </source>
</evidence>
<name>H3NNL7_9FIRM</name>
<dbReference type="PANTHER" id="PTHR16301:SF20">
    <property type="entry name" value="IMPACT FAMILY MEMBER YIGZ"/>
    <property type="match status" value="1"/>
</dbReference>
<organism evidence="4 5">
    <name type="scientific">Helcococcus kunzii ATCC 51366</name>
    <dbReference type="NCBI Taxonomy" id="883114"/>
    <lineage>
        <taxon>Bacteria</taxon>
        <taxon>Bacillati</taxon>
        <taxon>Bacillota</taxon>
        <taxon>Tissierellia</taxon>
        <taxon>Tissierellales</taxon>
        <taxon>Peptoniphilaceae</taxon>
        <taxon>Helcococcus</taxon>
    </lineage>
</organism>
<evidence type="ECO:0000256" key="1">
    <source>
        <dbReference type="ARBA" id="ARBA00007665"/>
    </source>
</evidence>
<gene>
    <name evidence="4" type="ORF">HMPREF9709_00928</name>
</gene>
<feature type="domain" description="UPF0029" evidence="3">
    <location>
        <begin position="141"/>
        <end position="195"/>
    </location>
</feature>
<dbReference type="InterPro" id="IPR020568">
    <property type="entry name" value="Ribosomal_Su5_D2-typ_SF"/>
</dbReference>
<dbReference type="GO" id="GO:0005737">
    <property type="term" value="C:cytoplasm"/>
    <property type="evidence" value="ECO:0007669"/>
    <property type="project" value="TreeGrafter"/>
</dbReference>
<dbReference type="PATRIC" id="fig|883114.3.peg.918"/>
<comment type="similarity">
    <text evidence="1">Belongs to the IMPACT family.</text>
</comment>
<dbReference type="Proteomes" id="UP000004191">
    <property type="component" value="Unassembled WGS sequence"/>
</dbReference>
<evidence type="ECO:0000313" key="5">
    <source>
        <dbReference type="Proteomes" id="UP000004191"/>
    </source>
</evidence>
<reference evidence="4 5" key="1">
    <citation type="submission" date="2012-01" db="EMBL/GenBank/DDBJ databases">
        <title>The Genome Sequence of Helcococcus kunzii ATCC 51366.</title>
        <authorList>
            <consortium name="The Broad Institute Genome Sequencing Platform"/>
            <person name="Earl A."/>
            <person name="Ward D."/>
            <person name="Feldgarden M."/>
            <person name="Gevers D."/>
            <person name="Huys G."/>
            <person name="Young S.K."/>
            <person name="Zeng Q."/>
            <person name="Gargeya S."/>
            <person name="Fitzgerald M."/>
            <person name="Haas B."/>
            <person name="Abouelleil A."/>
            <person name="Alvarado L."/>
            <person name="Arachchi H.M."/>
            <person name="Berlin A."/>
            <person name="Chapman S.B."/>
            <person name="Gearin G."/>
            <person name="Goldberg J."/>
            <person name="Griggs A."/>
            <person name="Gujja S."/>
            <person name="Hansen M."/>
            <person name="Heiman D."/>
            <person name="Howarth C."/>
            <person name="Larimer J."/>
            <person name="Lui A."/>
            <person name="MacDonald P.J.P."/>
            <person name="McCowen C."/>
            <person name="Montmayeur A."/>
            <person name="Murphy C."/>
            <person name="Neiman D."/>
            <person name="Pearson M."/>
            <person name="Priest M."/>
            <person name="Roberts A."/>
            <person name="Saif S."/>
            <person name="Shea T."/>
            <person name="Sisk P."/>
            <person name="Stolte C."/>
            <person name="Sykes S."/>
            <person name="Wortman J."/>
            <person name="Nusbaum C."/>
            <person name="Birren B."/>
        </authorList>
    </citation>
    <scope>NUCLEOTIDE SEQUENCE [LARGE SCALE GENOMIC DNA]</scope>
    <source>
        <strain evidence="4 5">ATCC 51366</strain>
    </source>
</reference>
<dbReference type="STRING" id="883114.HMPREF9709_00928"/>
<dbReference type="PROSITE" id="PS00910">
    <property type="entry name" value="UPF0029"/>
    <property type="match status" value="1"/>
</dbReference>
<dbReference type="SUPFAM" id="SSF54980">
    <property type="entry name" value="EF-G C-terminal domain-like"/>
    <property type="match status" value="1"/>
</dbReference>
<feature type="domain" description="Impact N-terminal" evidence="2">
    <location>
        <begin position="21"/>
        <end position="125"/>
    </location>
</feature>
<dbReference type="PANTHER" id="PTHR16301">
    <property type="entry name" value="IMPACT-RELATED"/>
    <property type="match status" value="1"/>
</dbReference>
<dbReference type="InterPro" id="IPR023582">
    <property type="entry name" value="Impact"/>
</dbReference>
<dbReference type="eggNOG" id="COG1739">
    <property type="taxonomic scope" value="Bacteria"/>
</dbReference>
<evidence type="ECO:0000259" key="3">
    <source>
        <dbReference type="Pfam" id="PF09186"/>
    </source>
</evidence>
<proteinExistence type="inferred from homology"/>
<dbReference type="InterPro" id="IPR015269">
    <property type="entry name" value="UPF0029_Impact_C"/>
</dbReference>
<dbReference type="GeneID" id="96998921"/>
<dbReference type="Gene3D" id="3.30.230.30">
    <property type="entry name" value="Impact, N-terminal domain"/>
    <property type="match status" value="1"/>
</dbReference>
<dbReference type="InterPro" id="IPR020569">
    <property type="entry name" value="UPF0029_Impact_CS"/>
</dbReference>
<protein>
    <recommendedName>
        <fullName evidence="6">Impact N-terminal domain-containing protein</fullName>
    </recommendedName>
</protein>
<evidence type="ECO:0000259" key="2">
    <source>
        <dbReference type="Pfam" id="PF01205"/>
    </source>
</evidence>
<dbReference type="HOGENOM" id="CLU_083552_2_1_9"/>
<dbReference type="AlphaFoldDB" id="H3NNL7"/>
<sequence length="216" mass="25093">MVNKEFKTILGQYNNQIEINKSIFITNIKRCNDEEESVKFIEEISSQYRDATHNCTAYINGENQLIQRYNDDGEPSGTAGIPMLEVLKKEELTNICAVVTRYFGGKKLGASGLIRAYGQSVSECIKKSEIIWFKNYHKVKISFEYPYLGKIDNFISNNNFFIKDRKYLDIIENIMYISINEFEFFKTQLMEITSANINLEILETVLLKTKNNEIIE</sequence>
<dbReference type="OrthoDB" id="9813771at2"/>
<dbReference type="InterPro" id="IPR036956">
    <property type="entry name" value="Impact_N_sf"/>
</dbReference>
<keyword evidence="5" id="KW-1185">Reference proteome</keyword>
<dbReference type="Pfam" id="PF09186">
    <property type="entry name" value="DUF1949"/>
    <property type="match status" value="1"/>
</dbReference>
<evidence type="ECO:0000313" key="4">
    <source>
        <dbReference type="EMBL" id="EHR33992.1"/>
    </source>
</evidence>
<dbReference type="NCBIfam" id="TIGR00257">
    <property type="entry name" value="IMPACT_YIGZ"/>
    <property type="match status" value="1"/>
</dbReference>